<evidence type="ECO:0000313" key="1">
    <source>
        <dbReference type="EMBL" id="GIY18619.1"/>
    </source>
</evidence>
<dbReference type="AlphaFoldDB" id="A0AAV4RA21"/>
<organism evidence="1 2">
    <name type="scientific">Caerostris extrusa</name>
    <name type="common">Bark spider</name>
    <name type="synonym">Caerostris bankana</name>
    <dbReference type="NCBI Taxonomy" id="172846"/>
    <lineage>
        <taxon>Eukaryota</taxon>
        <taxon>Metazoa</taxon>
        <taxon>Ecdysozoa</taxon>
        <taxon>Arthropoda</taxon>
        <taxon>Chelicerata</taxon>
        <taxon>Arachnida</taxon>
        <taxon>Araneae</taxon>
        <taxon>Araneomorphae</taxon>
        <taxon>Entelegynae</taxon>
        <taxon>Araneoidea</taxon>
        <taxon>Araneidae</taxon>
        <taxon>Caerostris</taxon>
    </lineage>
</organism>
<dbReference type="Proteomes" id="UP001054945">
    <property type="component" value="Unassembled WGS sequence"/>
</dbReference>
<proteinExistence type="predicted"/>
<protein>
    <submittedName>
        <fullName evidence="1">Uncharacterized protein</fullName>
    </submittedName>
</protein>
<comment type="caution">
    <text evidence="1">The sequence shown here is derived from an EMBL/GenBank/DDBJ whole genome shotgun (WGS) entry which is preliminary data.</text>
</comment>
<evidence type="ECO:0000313" key="2">
    <source>
        <dbReference type="Proteomes" id="UP001054945"/>
    </source>
</evidence>
<dbReference type="EMBL" id="BPLR01007653">
    <property type="protein sequence ID" value="GIY18619.1"/>
    <property type="molecule type" value="Genomic_DNA"/>
</dbReference>
<accession>A0AAV4RA21</accession>
<name>A0AAV4RA21_CAEEX</name>
<sequence length="104" mass="12124">MDNNIQLIVNIQMLEGMMTVRSLCNSFTAIIHYSQRRHKDNLWHNIIIITKKVTKNKVMVNGLLFGCCPFDQVYSNAFILIFLLYLCWPPDGQLASYKRCHDVC</sequence>
<keyword evidence="2" id="KW-1185">Reference proteome</keyword>
<gene>
    <name evidence="1" type="ORF">CEXT_110171</name>
</gene>
<reference evidence="1 2" key="1">
    <citation type="submission" date="2021-06" db="EMBL/GenBank/DDBJ databases">
        <title>Caerostris extrusa draft genome.</title>
        <authorList>
            <person name="Kono N."/>
            <person name="Arakawa K."/>
        </authorList>
    </citation>
    <scope>NUCLEOTIDE SEQUENCE [LARGE SCALE GENOMIC DNA]</scope>
</reference>